<sequence length="118" mass="13595">MFLHNYEIKYSYTTSYENKSTTVHKTSHEIHSCSFRRTKYNPDSFSHSFEYRVYQGIHITLAYSGELVSNVKTLIKGGSKGVKLVVTVVDMISNEETLTKGTLGRVRAFLRQRATHDR</sequence>
<dbReference type="AlphaFoldDB" id="A0A8D8X8C3"/>
<evidence type="ECO:0000313" key="1">
    <source>
        <dbReference type="EMBL" id="CAG6687467.1"/>
    </source>
</evidence>
<organism evidence="1">
    <name type="scientific">Cacopsylla melanoneura</name>
    <dbReference type="NCBI Taxonomy" id="428564"/>
    <lineage>
        <taxon>Eukaryota</taxon>
        <taxon>Metazoa</taxon>
        <taxon>Ecdysozoa</taxon>
        <taxon>Arthropoda</taxon>
        <taxon>Hexapoda</taxon>
        <taxon>Insecta</taxon>
        <taxon>Pterygota</taxon>
        <taxon>Neoptera</taxon>
        <taxon>Paraneoptera</taxon>
        <taxon>Hemiptera</taxon>
        <taxon>Sternorrhyncha</taxon>
        <taxon>Psylloidea</taxon>
        <taxon>Psyllidae</taxon>
        <taxon>Psyllinae</taxon>
        <taxon>Cacopsylla</taxon>
    </lineage>
</organism>
<name>A0A8D8X8C3_9HEMI</name>
<dbReference type="EMBL" id="HBUF01281739">
    <property type="protein sequence ID" value="CAG6687467.1"/>
    <property type="molecule type" value="Transcribed_RNA"/>
</dbReference>
<reference evidence="1" key="1">
    <citation type="submission" date="2021-05" db="EMBL/GenBank/DDBJ databases">
        <authorList>
            <person name="Alioto T."/>
            <person name="Alioto T."/>
            <person name="Gomez Garrido J."/>
        </authorList>
    </citation>
    <scope>NUCLEOTIDE SEQUENCE</scope>
</reference>
<accession>A0A8D8X8C3</accession>
<proteinExistence type="predicted"/>
<protein>
    <submittedName>
        <fullName evidence="1">Uncharacterized protein</fullName>
    </submittedName>
</protein>